<dbReference type="GO" id="GO:0070180">
    <property type="term" value="F:large ribosomal subunit rRNA binding"/>
    <property type="evidence" value="ECO:0007669"/>
    <property type="project" value="UniProtKB-UniRule"/>
</dbReference>
<dbReference type="GO" id="GO:0006412">
    <property type="term" value="P:translation"/>
    <property type="evidence" value="ECO:0007669"/>
    <property type="project" value="UniProtKB-UniRule"/>
</dbReference>
<dbReference type="Proteomes" id="UP000070463">
    <property type="component" value="Unassembled WGS sequence"/>
</dbReference>
<dbReference type="InterPro" id="IPR036769">
    <property type="entry name" value="Ribosomal_uL11_C_sf"/>
</dbReference>
<dbReference type="PANTHER" id="PTHR11661">
    <property type="entry name" value="60S RIBOSOMAL PROTEIN L12"/>
    <property type="match status" value="1"/>
</dbReference>
<comment type="subunit">
    <text evidence="6">Part of the ribosomal stalk of the 50S ribosomal subunit. Interacts with L10 and the large rRNA to form the base of the stalk. L10 forms an elongated spine to which L12 dimers bind in a sequential fashion forming a multimeric L10(L12)X complex.</text>
</comment>
<evidence type="ECO:0000313" key="12">
    <source>
        <dbReference type="Proteomes" id="UP000070463"/>
    </source>
</evidence>
<keyword evidence="12" id="KW-1185">Reference proteome</keyword>
<sequence length="160" mass="16709">MAEETIEALVEGGQASAGPPLGPALGPLGINVGEVVAEINKKTSSYEGMTVPVKVIVDEESGEFEIEVGSPPTAALIRNELGIEKGAGGPEDTPVGDLSISQSIKIAKSKEGKILAKNKKKAVKEIVGTCVSMGVYVEGKDPKETMRDIEEGKYDDQLKG</sequence>
<dbReference type="PATRIC" id="fig|1698267.3.peg.1040"/>
<keyword evidence="3 6" id="KW-0694">RNA-binding</keyword>
<dbReference type="Gene3D" id="1.10.10.250">
    <property type="entry name" value="Ribosomal protein L11, C-terminal domain"/>
    <property type="match status" value="1"/>
</dbReference>
<dbReference type="CDD" id="cd00349">
    <property type="entry name" value="Ribosomal_L11"/>
    <property type="match status" value="1"/>
</dbReference>
<dbReference type="AlphaFoldDB" id="A0A133UTN5"/>
<dbReference type="InterPro" id="IPR020784">
    <property type="entry name" value="Ribosomal_uL11_N"/>
</dbReference>
<keyword evidence="4 6" id="KW-0689">Ribosomal protein</keyword>
<dbReference type="InterPro" id="IPR036796">
    <property type="entry name" value="Ribosomal_uL11_N_sf"/>
</dbReference>
<reference evidence="11 12" key="1">
    <citation type="journal article" date="2016" name="Sci. Rep.">
        <title>Metabolic traits of an uncultured archaeal lineage -MSBL1- from brine pools of the Red Sea.</title>
        <authorList>
            <person name="Mwirichia R."/>
            <person name="Alam I."/>
            <person name="Rashid M."/>
            <person name="Vinu M."/>
            <person name="Ba-Alawi W."/>
            <person name="Anthony Kamau A."/>
            <person name="Kamanda Ngugi D."/>
            <person name="Goker M."/>
            <person name="Klenk H.P."/>
            <person name="Bajic V."/>
            <person name="Stingl U."/>
        </authorList>
    </citation>
    <scope>NUCLEOTIDE SEQUENCE [LARGE SCALE GENOMIC DNA]</scope>
    <source>
        <strain evidence="11">SCGC-AAA259I09</strain>
    </source>
</reference>
<dbReference type="HAMAP" id="MF_00736">
    <property type="entry name" value="Ribosomal_uL11"/>
    <property type="match status" value="1"/>
</dbReference>
<evidence type="ECO:0000256" key="6">
    <source>
        <dbReference type="HAMAP-Rule" id="MF_00736"/>
    </source>
</evidence>
<name>A0A133UTN5_9EURY</name>
<dbReference type="GO" id="GO:0003735">
    <property type="term" value="F:structural constituent of ribosome"/>
    <property type="evidence" value="ECO:0007669"/>
    <property type="project" value="InterPro"/>
</dbReference>
<dbReference type="NCBIfam" id="NF002232">
    <property type="entry name" value="PRK01143.1"/>
    <property type="match status" value="1"/>
</dbReference>
<gene>
    <name evidence="6" type="primary">rpl11</name>
    <name evidence="11" type="ORF">AKJ37_02885</name>
</gene>
<evidence type="ECO:0000256" key="1">
    <source>
        <dbReference type="ARBA" id="ARBA00010537"/>
    </source>
</evidence>
<dbReference type="InterPro" id="IPR020783">
    <property type="entry name" value="Ribosomal_uL11_C"/>
</dbReference>
<dbReference type="SMART" id="SM00649">
    <property type="entry name" value="RL11"/>
    <property type="match status" value="1"/>
</dbReference>
<evidence type="ECO:0000313" key="11">
    <source>
        <dbReference type="EMBL" id="KXA97497.1"/>
    </source>
</evidence>
<dbReference type="PANTHER" id="PTHR11661:SF1">
    <property type="entry name" value="LARGE RIBOSOMAL SUBUNIT PROTEIN UL11M"/>
    <property type="match status" value="1"/>
</dbReference>
<dbReference type="EMBL" id="LHXR01000028">
    <property type="protein sequence ID" value="KXA97497.1"/>
    <property type="molecule type" value="Genomic_DNA"/>
</dbReference>
<keyword evidence="2 6" id="KW-0699">rRNA-binding</keyword>
<organism evidence="11 12">
    <name type="scientific">candidate division MSBL1 archaeon SCGC-AAA259I09</name>
    <dbReference type="NCBI Taxonomy" id="1698267"/>
    <lineage>
        <taxon>Archaea</taxon>
        <taxon>Methanobacteriati</taxon>
        <taxon>Methanobacteriota</taxon>
        <taxon>candidate division MSBL1</taxon>
    </lineage>
</organism>
<evidence type="ECO:0000256" key="7">
    <source>
        <dbReference type="RuleBase" id="RU003978"/>
    </source>
</evidence>
<feature type="region of interest" description="Disordered" evidence="8">
    <location>
        <begin position="141"/>
        <end position="160"/>
    </location>
</feature>
<comment type="similarity">
    <text evidence="1 6 7">Belongs to the universal ribosomal protein uL11 family.</text>
</comment>
<dbReference type="Gene3D" id="3.30.1550.10">
    <property type="entry name" value="Ribosomal protein L11/L12, N-terminal domain"/>
    <property type="match status" value="1"/>
</dbReference>
<dbReference type="Pfam" id="PF03946">
    <property type="entry name" value="Ribosomal_L11_N"/>
    <property type="match status" value="1"/>
</dbReference>
<evidence type="ECO:0000256" key="8">
    <source>
        <dbReference type="SAM" id="MobiDB-lite"/>
    </source>
</evidence>
<protein>
    <recommendedName>
        <fullName evidence="6">Large ribosomal subunit protein uL11</fullName>
    </recommendedName>
</protein>
<evidence type="ECO:0000256" key="4">
    <source>
        <dbReference type="ARBA" id="ARBA00022980"/>
    </source>
</evidence>
<feature type="domain" description="Large ribosomal subunit protein uL11 N-terminal" evidence="10">
    <location>
        <begin position="7"/>
        <end position="58"/>
    </location>
</feature>
<keyword evidence="5 6" id="KW-0687">Ribonucleoprotein</keyword>
<feature type="region of interest" description="Disordered" evidence="8">
    <location>
        <begin position="1"/>
        <end position="20"/>
    </location>
</feature>
<evidence type="ECO:0000256" key="2">
    <source>
        <dbReference type="ARBA" id="ARBA00022730"/>
    </source>
</evidence>
<comment type="caution">
    <text evidence="11">The sequence shown here is derived from an EMBL/GenBank/DDBJ whole genome shotgun (WGS) entry which is preliminary data.</text>
</comment>
<evidence type="ECO:0000259" key="9">
    <source>
        <dbReference type="Pfam" id="PF00298"/>
    </source>
</evidence>
<comment type="function">
    <text evidence="6">Forms part of the ribosomal stalk which helps the ribosome interact with GTP-bound translation factors.</text>
</comment>
<accession>A0A133UTN5</accession>
<dbReference type="GO" id="GO:0015934">
    <property type="term" value="C:large ribosomal subunit"/>
    <property type="evidence" value="ECO:0007669"/>
    <property type="project" value="TreeGrafter"/>
</dbReference>
<evidence type="ECO:0000256" key="5">
    <source>
        <dbReference type="ARBA" id="ARBA00023274"/>
    </source>
</evidence>
<dbReference type="SUPFAM" id="SSF46906">
    <property type="entry name" value="Ribosomal protein L11, C-terminal domain"/>
    <property type="match status" value="1"/>
</dbReference>
<dbReference type="PROSITE" id="PS00359">
    <property type="entry name" value="RIBOSOMAL_L11"/>
    <property type="match status" value="1"/>
</dbReference>
<dbReference type="SUPFAM" id="SSF54747">
    <property type="entry name" value="Ribosomal L11/L12e N-terminal domain"/>
    <property type="match status" value="1"/>
</dbReference>
<feature type="domain" description="Large ribosomal subunit protein uL11 C-terminal" evidence="9">
    <location>
        <begin position="70"/>
        <end position="137"/>
    </location>
</feature>
<proteinExistence type="inferred from homology"/>
<evidence type="ECO:0000256" key="3">
    <source>
        <dbReference type="ARBA" id="ARBA00022884"/>
    </source>
</evidence>
<dbReference type="FunFam" id="3.30.1550.10:FF:000007">
    <property type="entry name" value="50S ribosomal protein L11"/>
    <property type="match status" value="1"/>
</dbReference>
<dbReference type="InterPro" id="IPR000911">
    <property type="entry name" value="Ribosomal_uL11"/>
</dbReference>
<evidence type="ECO:0000259" key="10">
    <source>
        <dbReference type="Pfam" id="PF03946"/>
    </source>
</evidence>
<dbReference type="Pfam" id="PF00298">
    <property type="entry name" value="Ribosomal_L11"/>
    <property type="match status" value="1"/>
</dbReference>
<dbReference type="InterPro" id="IPR020785">
    <property type="entry name" value="Ribosomal_uL11_CS"/>
</dbReference>